<dbReference type="PANTHER" id="PTHR43436">
    <property type="entry name" value="ARAC-FAMILY TRANSCRIPTIONAL REGULATOR"/>
    <property type="match status" value="1"/>
</dbReference>
<dbReference type="SMART" id="SM00342">
    <property type="entry name" value="HTH_ARAC"/>
    <property type="match status" value="1"/>
</dbReference>
<feature type="compositionally biased region" description="Basic and acidic residues" evidence="4">
    <location>
        <begin position="287"/>
        <end position="305"/>
    </location>
</feature>
<evidence type="ECO:0000256" key="4">
    <source>
        <dbReference type="SAM" id="MobiDB-lite"/>
    </source>
</evidence>
<dbReference type="InterPro" id="IPR018062">
    <property type="entry name" value="HTH_AraC-typ_CS"/>
</dbReference>
<evidence type="ECO:0000313" key="7">
    <source>
        <dbReference type="Proteomes" id="UP001055804"/>
    </source>
</evidence>
<feature type="region of interest" description="Disordered" evidence="4">
    <location>
        <begin position="281"/>
        <end position="305"/>
    </location>
</feature>
<organism evidence="6 7">
    <name type="scientific">Futiania mangrovi</name>
    <dbReference type="NCBI Taxonomy" id="2959716"/>
    <lineage>
        <taxon>Bacteria</taxon>
        <taxon>Pseudomonadati</taxon>
        <taxon>Pseudomonadota</taxon>
        <taxon>Alphaproteobacteria</taxon>
        <taxon>Futianiales</taxon>
        <taxon>Futianiaceae</taxon>
        <taxon>Futiania</taxon>
    </lineage>
</organism>
<dbReference type="Pfam" id="PF12833">
    <property type="entry name" value="HTH_18"/>
    <property type="match status" value="1"/>
</dbReference>
<dbReference type="InterPro" id="IPR009057">
    <property type="entry name" value="Homeodomain-like_sf"/>
</dbReference>
<evidence type="ECO:0000313" key="6">
    <source>
        <dbReference type="EMBL" id="MCP1337788.1"/>
    </source>
</evidence>
<dbReference type="EMBL" id="JAMZFT010000004">
    <property type="protein sequence ID" value="MCP1337788.1"/>
    <property type="molecule type" value="Genomic_DNA"/>
</dbReference>
<dbReference type="Pfam" id="PF06719">
    <property type="entry name" value="AraC_N"/>
    <property type="match status" value="1"/>
</dbReference>
<reference evidence="6" key="1">
    <citation type="submission" date="2022-06" db="EMBL/GenBank/DDBJ databases">
        <title>Isolation and Genomics of Futiania mangrovii gen. nov., sp. nov., a Rare and Metabolically-versatile member in the Class Alphaproteobacteria.</title>
        <authorList>
            <person name="Liu L."/>
            <person name="Huang W.-C."/>
            <person name="Pan J."/>
            <person name="Li J."/>
            <person name="Huang Y."/>
            <person name="Du H."/>
            <person name="Liu Y."/>
            <person name="Li M."/>
        </authorList>
    </citation>
    <scope>NUCLEOTIDE SEQUENCE</scope>
    <source>
        <strain evidence="6">FT118</strain>
    </source>
</reference>
<protein>
    <submittedName>
        <fullName evidence="6">AraC family transcriptional regulator</fullName>
    </submittedName>
</protein>
<dbReference type="GO" id="GO:0003700">
    <property type="term" value="F:DNA-binding transcription factor activity"/>
    <property type="evidence" value="ECO:0007669"/>
    <property type="project" value="InterPro"/>
</dbReference>
<dbReference type="PROSITE" id="PS00041">
    <property type="entry name" value="HTH_ARAC_FAMILY_1"/>
    <property type="match status" value="1"/>
</dbReference>
<dbReference type="InterPro" id="IPR018060">
    <property type="entry name" value="HTH_AraC"/>
</dbReference>
<keyword evidence="1" id="KW-0805">Transcription regulation</keyword>
<evidence type="ECO:0000259" key="5">
    <source>
        <dbReference type="PROSITE" id="PS01124"/>
    </source>
</evidence>
<dbReference type="Gene3D" id="1.10.10.60">
    <property type="entry name" value="Homeodomain-like"/>
    <property type="match status" value="2"/>
</dbReference>
<evidence type="ECO:0000256" key="1">
    <source>
        <dbReference type="ARBA" id="ARBA00023015"/>
    </source>
</evidence>
<sequence length="305" mass="33521">MADTGLLHHVSALLDREGPAQGALAHGSSGLHFLRFSAATGQDATVYRPLLCLVLQGAKEVGTSARTLRIADGQSLVVTHAVPVVSRITEATPDRPYVALVFPIDLDLMRGLAADVTPKSGGSPKDPFSISLCQADLELEEALLRYLRHCDSENARRLLAPITAREIHARLLLGPHAEPLRKLLWHETTASRIFQATREIQSDLARPISVGDLAQRAGMSSSAFFEHFKAVTGTSPLQYQKDLRLLRARDVLRSTNEKISGIAFAVGYESPAQFSREYARKFGVPPRQDRGSRQRKTVETTMRRP</sequence>
<dbReference type="SUPFAM" id="SSF46689">
    <property type="entry name" value="Homeodomain-like"/>
    <property type="match status" value="2"/>
</dbReference>
<dbReference type="Proteomes" id="UP001055804">
    <property type="component" value="Unassembled WGS sequence"/>
</dbReference>
<dbReference type="GO" id="GO:0043565">
    <property type="term" value="F:sequence-specific DNA binding"/>
    <property type="evidence" value="ECO:0007669"/>
    <property type="project" value="InterPro"/>
</dbReference>
<dbReference type="PROSITE" id="PS01124">
    <property type="entry name" value="HTH_ARAC_FAMILY_2"/>
    <property type="match status" value="1"/>
</dbReference>
<name>A0A9J6PC57_9PROT</name>
<keyword evidence="7" id="KW-1185">Reference proteome</keyword>
<evidence type="ECO:0000256" key="2">
    <source>
        <dbReference type="ARBA" id="ARBA00023125"/>
    </source>
</evidence>
<proteinExistence type="predicted"/>
<comment type="caution">
    <text evidence="6">The sequence shown here is derived from an EMBL/GenBank/DDBJ whole genome shotgun (WGS) entry which is preliminary data.</text>
</comment>
<keyword evidence="3" id="KW-0804">Transcription</keyword>
<accession>A0A9J6PC57</accession>
<gene>
    <name evidence="6" type="ORF">NJQ99_15310</name>
</gene>
<dbReference type="InterPro" id="IPR009594">
    <property type="entry name" value="Tscrpt_reg_HTH_AraC_N"/>
</dbReference>
<evidence type="ECO:0000256" key="3">
    <source>
        <dbReference type="ARBA" id="ARBA00023163"/>
    </source>
</evidence>
<dbReference type="RefSeq" id="WP_269333751.1">
    <property type="nucleotide sequence ID" value="NZ_JAMZFT010000004.1"/>
</dbReference>
<dbReference type="AlphaFoldDB" id="A0A9J6PC57"/>
<feature type="domain" description="HTH araC/xylS-type" evidence="5">
    <location>
        <begin position="194"/>
        <end position="292"/>
    </location>
</feature>
<keyword evidence="2" id="KW-0238">DNA-binding</keyword>
<dbReference type="PANTHER" id="PTHR43436:SF1">
    <property type="entry name" value="TRANSCRIPTIONAL REGULATORY PROTEIN"/>
    <property type="match status" value="1"/>
</dbReference>